<evidence type="ECO:0000313" key="3">
    <source>
        <dbReference type="Proteomes" id="UP000008063"/>
    </source>
</evidence>
<dbReference type="Proteomes" id="UP000008063">
    <property type="component" value="Unassembled WGS sequence"/>
</dbReference>
<gene>
    <name evidence="2" type="ORF">SERLA73DRAFT_79496</name>
</gene>
<dbReference type="AlphaFoldDB" id="F8QGM3"/>
<feature type="region of interest" description="Disordered" evidence="1">
    <location>
        <begin position="115"/>
        <end position="143"/>
    </location>
</feature>
<keyword evidence="3" id="KW-1185">Reference proteome</keyword>
<name>F8QGM3_SERL3</name>
<dbReference type="InParanoid" id="F8QGM3"/>
<accession>F8QGM3</accession>
<sequence>MGSGPLKDESRWWNESLLSHFVALDPNKDKLEVCGAIHHAPSKPPSLDPDISATRLTSVATSRLIPRDGPRSALSSRSRSSSSQISRHQRRRRPFSWLDLIPCIARGCRSYRLHRPRPGHGSQSLWQSLKTTTGSTGPSKRAEANRQIRSRFDLMQGTCPIPHIAWGPASSAHDPSPRHPTLTPRCPRWRVVRRPSFPGRRQRGEGDTRVLIGKGLRWVVGLGCRWGRVEPFFRSCSSNAYQLPRHPPSRACISPRLTWTGHRSRDAR</sequence>
<organism evidence="3">
    <name type="scientific">Serpula lacrymans var. lacrymans (strain S7.3)</name>
    <name type="common">Dry rot fungus</name>
    <dbReference type="NCBI Taxonomy" id="936435"/>
    <lineage>
        <taxon>Eukaryota</taxon>
        <taxon>Fungi</taxon>
        <taxon>Dikarya</taxon>
        <taxon>Basidiomycota</taxon>
        <taxon>Agaricomycotina</taxon>
        <taxon>Agaricomycetes</taxon>
        <taxon>Agaricomycetidae</taxon>
        <taxon>Boletales</taxon>
        <taxon>Coniophorineae</taxon>
        <taxon>Serpulaceae</taxon>
        <taxon>Serpula</taxon>
    </lineage>
</organism>
<dbReference type="HOGENOM" id="CLU_1038857_0_0_1"/>
<dbReference type="EMBL" id="GL945502">
    <property type="protein sequence ID" value="EGN92569.1"/>
    <property type="molecule type" value="Genomic_DNA"/>
</dbReference>
<feature type="compositionally biased region" description="Low complexity" evidence="1">
    <location>
        <begin position="71"/>
        <end position="86"/>
    </location>
</feature>
<proteinExistence type="predicted"/>
<evidence type="ECO:0000313" key="2">
    <source>
        <dbReference type="EMBL" id="EGN92569.1"/>
    </source>
</evidence>
<reference evidence="3" key="1">
    <citation type="journal article" date="2011" name="Science">
        <title>The plant cell wall-decomposing machinery underlies the functional diversity of forest fungi.</title>
        <authorList>
            <person name="Eastwood D.C."/>
            <person name="Floudas D."/>
            <person name="Binder M."/>
            <person name="Majcherczyk A."/>
            <person name="Schneider P."/>
            <person name="Aerts A."/>
            <person name="Asiegbu F.O."/>
            <person name="Baker S.E."/>
            <person name="Barry K."/>
            <person name="Bendiksby M."/>
            <person name="Blumentritt M."/>
            <person name="Coutinho P.M."/>
            <person name="Cullen D."/>
            <person name="de Vries R.P."/>
            <person name="Gathman A."/>
            <person name="Goodell B."/>
            <person name="Henrissat B."/>
            <person name="Ihrmark K."/>
            <person name="Kauserud H."/>
            <person name="Kohler A."/>
            <person name="LaButti K."/>
            <person name="Lapidus A."/>
            <person name="Lavin J.L."/>
            <person name="Lee Y.-H."/>
            <person name="Lindquist E."/>
            <person name="Lilly W."/>
            <person name="Lucas S."/>
            <person name="Morin E."/>
            <person name="Murat C."/>
            <person name="Oguiza J.A."/>
            <person name="Park J."/>
            <person name="Pisabarro A.G."/>
            <person name="Riley R."/>
            <person name="Rosling A."/>
            <person name="Salamov A."/>
            <person name="Schmidt O."/>
            <person name="Schmutz J."/>
            <person name="Skrede I."/>
            <person name="Stenlid J."/>
            <person name="Wiebenga A."/>
            <person name="Xie X."/>
            <person name="Kuees U."/>
            <person name="Hibbett D.S."/>
            <person name="Hoffmeister D."/>
            <person name="Hoegberg N."/>
            <person name="Martin F."/>
            <person name="Grigoriev I.V."/>
            <person name="Watkinson S.C."/>
        </authorList>
    </citation>
    <scope>NUCLEOTIDE SEQUENCE [LARGE SCALE GENOMIC DNA]</scope>
    <source>
        <strain evidence="3">strain S7.3</strain>
    </source>
</reference>
<feature type="compositionally biased region" description="Polar residues" evidence="1">
    <location>
        <begin position="121"/>
        <end position="138"/>
    </location>
</feature>
<feature type="region of interest" description="Disordered" evidence="1">
    <location>
        <begin position="59"/>
        <end position="89"/>
    </location>
</feature>
<protein>
    <submittedName>
        <fullName evidence="2">Uncharacterized protein</fullName>
    </submittedName>
</protein>
<evidence type="ECO:0000256" key="1">
    <source>
        <dbReference type="SAM" id="MobiDB-lite"/>
    </source>
</evidence>